<evidence type="ECO:0000313" key="1">
    <source>
        <dbReference type="EMBL" id="MBX18204.1"/>
    </source>
</evidence>
<dbReference type="EMBL" id="GGEC01037720">
    <property type="protein sequence ID" value="MBX18204.1"/>
    <property type="molecule type" value="Transcribed_RNA"/>
</dbReference>
<name>A0A2P2LJS4_RHIMU</name>
<protein>
    <submittedName>
        <fullName evidence="1">High affinity nitrate transporter 2.5</fullName>
    </submittedName>
</protein>
<proteinExistence type="predicted"/>
<sequence length="61" mass="6513">MIINPISDMLVCLENLEPENSNSWVTTAPTVPPHPVIPAITPSDLHANNIHASVSKISASK</sequence>
<dbReference type="AlphaFoldDB" id="A0A2P2LJS4"/>
<organism evidence="1">
    <name type="scientific">Rhizophora mucronata</name>
    <name type="common">Asiatic mangrove</name>
    <dbReference type="NCBI Taxonomy" id="61149"/>
    <lineage>
        <taxon>Eukaryota</taxon>
        <taxon>Viridiplantae</taxon>
        <taxon>Streptophyta</taxon>
        <taxon>Embryophyta</taxon>
        <taxon>Tracheophyta</taxon>
        <taxon>Spermatophyta</taxon>
        <taxon>Magnoliopsida</taxon>
        <taxon>eudicotyledons</taxon>
        <taxon>Gunneridae</taxon>
        <taxon>Pentapetalae</taxon>
        <taxon>rosids</taxon>
        <taxon>fabids</taxon>
        <taxon>Malpighiales</taxon>
        <taxon>Rhizophoraceae</taxon>
        <taxon>Rhizophora</taxon>
    </lineage>
</organism>
<reference evidence="1" key="1">
    <citation type="submission" date="2018-02" db="EMBL/GenBank/DDBJ databases">
        <title>Rhizophora mucronata_Transcriptome.</title>
        <authorList>
            <person name="Meera S.P."/>
            <person name="Sreeshan A."/>
            <person name="Augustine A."/>
        </authorList>
    </citation>
    <scope>NUCLEOTIDE SEQUENCE</scope>
    <source>
        <tissue evidence="1">Leaf</tissue>
    </source>
</reference>
<accession>A0A2P2LJS4</accession>